<evidence type="ECO:0000256" key="3">
    <source>
        <dbReference type="ARBA" id="ARBA00022692"/>
    </source>
</evidence>
<keyword evidence="3 10" id="KW-0812">Transmembrane</keyword>
<dbReference type="GO" id="GO:0004842">
    <property type="term" value="F:ubiquitin-protein transferase activity"/>
    <property type="evidence" value="ECO:0007669"/>
    <property type="project" value="TreeGrafter"/>
</dbReference>
<reference evidence="12" key="1">
    <citation type="submission" date="2022-01" db="EMBL/GenBank/DDBJ databases">
        <authorList>
            <person name="King R."/>
        </authorList>
    </citation>
    <scope>NUCLEOTIDE SEQUENCE</scope>
</reference>
<evidence type="ECO:0000256" key="6">
    <source>
        <dbReference type="ARBA" id="ARBA00022786"/>
    </source>
</evidence>
<dbReference type="SMART" id="SM00744">
    <property type="entry name" value="RINGv"/>
    <property type="match status" value="1"/>
</dbReference>
<evidence type="ECO:0000256" key="7">
    <source>
        <dbReference type="ARBA" id="ARBA00022833"/>
    </source>
</evidence>
<organism evidence="12 13">
    <name type="scientific">Psylliodes chrysocephalus</name>
    <dbReference type="NCBI Taxonomy" id="3402493"/>
    <lineage>
        <taxon>Eukaryota</taxon>
        <taxon>Metazoa</taxon>
        <taxon>Ecdysozoa</taxon>
        <taxon>Arthropoda</taxon>
        <taxon>Hexapoda</taxon>
        <taxon>Insecta</taxon>
        <taxon>Pterygota</taxon>
        <taxon>Neoptera</taxon>
        <taxon>Endopterygota</taxon>
        <taxon>Coleoptera</taxon>
        <taxon>Polyphaga</taxon>
        <taxon>Cucujiformia</taxon>
        <taxon>Chrysomeloidea</taxon>
        <taxon>Chrysomelidae</taxon>
        <taxon>Galerucinae</taxon>
        <taxon>Alticini</taxon>
        <taxon>Psylliodes</taxon>
    </lineage>
</organism>
<dbReference type="GO" id="GO:0016020">
    <property type="term" value="C:membrane"/>
    <property type="evidence" value="ECO:0007669"/>
    <property type="project" value="UniProtKB-SubCell"/>
</dbReference>
<dbReference type="AlphaFoldDB" id="A0A9P0CRC9"/>
<name>A0A9P0CRC9_9CUCU</name>
<keyword evidence="2" id="KW-0808">Transferase</keyword>
<feature type="transmembrane region" description="Helical" evidence="10">
    <location>
        <begin position="131"/>
        <end position="156"/>
    </location>
</feature>
<evidence type="ECO:0000256" key="10">
    <source>
        <dbReference type="SAM" id="Phobius"/>
    </source>
</evidence>
<evidence type="ECO:0000256" key="2">
    <source>
        <dbReference type="ARBA" id="ARBA00022679"/>
    </source>
</evidence>
<keyword evidence="5" id="KW-0863">Zinc-finger</keyword>
<dbReference type="EMBL" id="OV651825">
    <property type="protein sequence ID" value="CAH1102836.1"/>
    <property type="molecule type" value="Genomic_DNA"/>
</dbReference>
<dbReference type="GO" id="GO:0016567">
    <property type="term" value="P:protein ubiquitination"/>
    <property type="evidence" value="ECO:0007669"/>
    <property type="project" value="TreeGrafter"/>
</dbReference>
<dbReference type="PANTHER" id="PTHR46065:SF3">
    <property type="entry name" value="FI20425P1"/>
    <property type="match status" value="1"/>
</dbReference>
<accession>A0A9P0CRC9</accession>
<keyword evidence="9 10" id="KW-0472">Membrane</keyword>
<comment type="subcellular location">
    <subcellularLocation>
        <location evidence="1">Membrane</location>
        <topology evidence="1">Multi-pass membrane protein</topology>
    </subcellularLocation>
</comment>
<feature type="domain" description="RING-CH-type" evidence="11">
    <location>
        <begin position="43"/>
        <end position="103"/>
    </location>
</feature>
<evidence type="ECO:0000259" key="11">
    <source>
        <dbReference type="PROSITE" id="PS51292"/>
    </source>
</evidence>
<dbReference type="Gene3D" id="3.30.40.10">
    <property type="entry name" value="Zinc/RING finger domain, C3HC4 (zinc finger)"/>
    <property type="match status" value="1"/>
</dbReference>
<dbReference type="Pfam" id="PF12906">
    <property type="entry name" value="RINGv"/>
    <property type="match status" value="1"/>
</dbReference>
<dbReference type="InterPro" id="IPR011016">
    <property type="entry name" value="Znf_RING-CH"/>
</dbReference>
<sequence length="230" mass="26671">MYEEISICPSSVEKLKVEKQKSAKISSHFLVTKPSNPKSPVKVHSTTSVVCRICHTNTISECLISPCNCRGTMEYVHLSCLERWLNQSSRSHCELCMFKYKAIQTKRYKLWQSLKLWARHPRNKEHVRADLLVGLLLTLVTFALITTSIVGMEYFMVEGTKLGVRKKWIQSAVCLFLLTVILGYVVTIYLIIRDQFVPWYTWWTTTVDIHLLLPPSINRKFFRKINATDV</sequence>
<evidence type="ECO:0000313" key="12">
    <source>
        <dbReference type="EMBL" id="CAH1102836.1"/>
    </source>
</evidence>
<dbReference type="GO" id="GO:0008270">
    <property type="term" value="F:zinc ion binding"/>
    <property type="evidence" value="ECO:0007669"/>
    <property type="project" value="UniProtKB-KW"/>
</dbReference>
<dbReference type="PROSITE" id="PS51292">
    <property type="entry name" value="ZF_RING_CH"/>
    <property type="match status" value="1"/>
</dbReference>
<proteinExistence type="predicted"/>
<dbReference type="OrthoDB" id="273089at2759"/>
<evidence type="ECO:0000256" key="9">
    <source>
        <dbReference type="ARBA" id="ARBA00023136"/>
    </source>
</evidence>
<evidence type="ECO:0000313" key="13">
    <source>
        <dbReference type="Proteomes" id="UP001153636"/>
    </source>
</evidence>
<keyword evidence="8 10" id="KW-1133">Transmembrane helix</keyword>
<dbReference type="SUPFAM" id="SSF57850">
    <property type="entry name" value="RING/U-box"/>
    <property type="match status" value="1"/>
</dbReference>
<keyword evidence="7" id="KW-0862">Zinc</keyword>
<dbReference type="InterPro" id="IPR013083">
    <property type="entry name" value="Znf_RING/FYVE/PHD"/>
</dbReference>
<keyword evidence="13" id="KW-1185">Reference proteome</keyword>
<evidence type="ECO:0000256" key="4">
    <source>
        <dbReference type="ARBA" id="ARBA00022723"/>
    </source>
</evidence>
<gene>
    <name evidence="12" type="ORF">PSYICH_LOCUS3771</name>
</gene>
<protein>
    <recommendedName>
        <fullName evidence="11">RING-CH-type domain-containing protein</fullName>
    </recommendedName>
</protein>
<dbReference type="Proteomes" id="UP001153636">
    <property type="component" value="Chromosome 13"/>
</dbReference>
<evidence type="ECO:0000256" key="8">
    <source>
        <dbReference type="ARBA" id="ARBA00022989"/>
    </source>
</evidence>
<feature type="transmembrane region" description="Helical" evidence="10">
    <location>
        <begin position="168"/>
        <end position="192"/>
    </location>
</feature>
<keyword evidence="4" id="KW-0479">Metal-binding</keyword>
<evidence type="ECO:0000256" key="1">
    <source>
        <dbReference type="ARBA" id="ARBA00004141"/>
    </source>
</evidence>
<evidence type="ECO:0000256" key="5">
    <source>
        <dbReference type="ARBA" id="ARBA00022771"/>
    </source>
</evidence>
<dbReference type="PANTHER" id="PTHR46065">
    <property type="entry name" value="E3 UBIQUITIN-PROTEIN LIGASE MARCH 2/3 FAMILY MEMBER"/>
    <property type="match status" value="1"/>
</dbReference>
<keyword evidence="6" id="KW-0833">Ubl conjugation pathway</keyword>